<dbReference type="Proteomes" id="UP000727407">
    <property type="component" value="Unassembled WGS sequence"/>
</dbReference>
<proteinExistence type="predicted"/>
<evidence type="ECO:0000313" key="1">
    <source>
        <dbReference type="EMBL" id="KAF5892039.1"/>
    </source>
</evidence>
<organism evidence="1 2">
    <name type="scientific">Clarias magur</name>
    <name type="common">Asian catfish</name>
    <name type="synonym">Macropteronotus magur</name>
    <dbReference type="NCBI Taxonomy" id="1594786"/>
    <lineage>
        <taxon>Eukaryota</taxon>
        <taxon>Metazoa</taxon>
        <taxon>Chordata</taxon>
        <taxon>Craniata</taxon>
        <taxon>Vertebrata</taxon>
        <taxon>Euteleostomi</taxon>
        <taxon>Actinopterygii</taxon>
        <taxon>Neopterygii</taxon>
        <taxon>Teleostei</taxon>
        <taxon>Ostariophysi</taxon>
        <taxon>Siluriformes</taxon>
        <taxon>Clariidae</taxon>
        <taxon>Clarias</taxon>
    </lineage>
</organism>
<keyword evidence="1" id="KW-0687">Ribonucleoprotein</keyword>
<sequence length="66" mass="7630">RRQEVDITLWNKESAKPQTPHMALRGPSQPQKKQQLLENAFKVKEGKVKVFIQTKFPGFQLHTSSL</sequence>
<evidence type="ECO:0000313" key="2">
    <source>
        <dbReference type="Proteomes" id="UP000727407"/>
    </source>
</evidence>
<comment type="caution">
    <text evidence="1">The sequence shown here is derived from an EMBL/GenBank/DDBJ whole genome shotgun (WGS) entry which is preliminary data.</text>
</comment>
<dbReference type="EMBL" id="QNUK01000531">
    <property type="protein sequence ID" value="KAF5892039.1"/>
    <property type="molecule type" value="Genomic_DNA"/>
</dbReference>
<gene>
    <name evidence="1" type="primary">pgk</name>
    <name evidence="1" type="ORF">DAT39_018254</name>
</gene>
<protein>
    <submittedName>
        <fullName evidence="1">54S ribosomal protein L2, mitochondrial</fullName>
    </submittedName>
</protein>
<accession>A0A8J4TK56</accession>
<dbReference type="AlphaFoldDB" id="A0A8J4TK56"/>
<dbReference type="GO" id="GO:0005840">
    <property type="term" value="C:ribosome"/>
    <property type="evidence" value="ECO:0007669"/>
    <property type="project" value="UniProtKB-KW"/>
</dbReference>
<feature type="non-terminal residue" evidence="1">
    <location>
        <position position="66"/>
    </location>
</feature>
<feature type="non-terminal residue" evidence="1">
    <location>
        <position position="1"/>
    </location>
</feature>
<keyword evidence="2" id="KW-1185">Reference proteome</keyword>
<keyword evidence="1" id="KW-0689">Ribosomal protein</keyword>
<name>A0A8J4TK56_CLAMG</name>
<reference evidence="1" key="1">
    <citation type="submission" date="2020-07" db="EMBL/GenBank/DDBJ databases">
        <title>Clarias magur genome sequencing, assembly and annotation.</title>
        <authorList>
            <person name="Kushwaha B."/>
            <person name="Kumar R."/>
            <person name="Das P."/>
            <person name="Joshi C.G."/>
            <person name="Kumar D."/>
            <person name="Nagpure N.S."/>
            <person name="Pandey M."/>
            <person name="Agarwal S."/>
            <person name="Srivastava S."/>
            <person name="Singh M."/>
            <person name="Sahoo L."/>
            <person name="Jayasankar P."/>
            <person name="Meher P.K."/>
            <person name="Koringa P.G."/>
            <person name="Iquebal M.A."/>
            <person name="Das S.P."/>
            <person name="Bit A."/>
            <person name="Patnaik S."/>
            <person name="Patel N."/>
            <person name="Shah T.M."/>
            <person name="Hinsu A."/>
            <person name="Jena J.K."/>
        </authorList>
    </citation>
    <scope>NUCLEOTIDE SEQUENCE</scope>
    <source>
        <strain evidence="1">CIFAMagur01</strain>
        <tissue evidence="1">Testis</tissue>
    </source>
</reference>